<accession>A0ABS9CD21</accession>
<dbReference type="EMBL" id="JADYTN010000003">
    <property type="protein sequence ID" value="MCF2562906.1"/>
    <property type="molecule type" value="Genomic_DNA"/>
</dbReference>
<reference evidence="2 3" key="1">
    <citation type="submission" date="2020-12" db="EMBL/GenBank/DDBJ databases">
        <title>Whole genome sequences of gut porcine anaerobes.</title>
        <authorList>
            <person name="Kubasova T."/>
            <person name="Jahodarova E."/>
            <person name="Rychlik I."/>
        </authorList>
    </citation>
    <scope>NUCLEOTIDE SEQUENCE [LARGE SCALE GENOMIC DNA]</scope>
    <source>
        <strain evidence="2 3">An925</strain>
    </source>
</reference>
<feature type="transmembrane region" description="Helical" evidence="1">
    <location>
        <begin position="12"/>
        <end position="32"/>
    </location>
</feature>
<dbReference type="RefSeq" id="WP_301637413.1">
    <property type="nucleotide sequence ID" value="NZ_JADYTN010000003.1"/>
</dbReference>
<proteinExistence type="predicted"/>
<protein>
    <submittedName>
        <fullName evidence="2">Uncharacterized protein</fullName>
    </submittedName>
</protein>
<evidence type="ECO:0000313" key="3">
    <source>
        <dbReference type="Proteomes" id="UP001200470"/>
    </source>
</evidence>
<comment type="caution">
    <text evidence="2">The sequence shown here is derived from an EMBL/GenBank/DDBJ whole genome shotgun (WGS) entry which is preliminary data.</text>
</comment>
<gene>
    <name evidence="2" type="ORF">I6E12_02075</name>
</gene>
<evidence type="ECO:0000313" key="2">
    <source>
        <dbReference type="EMBL" id="MCF2562906.1"/>
    </source>
</evidence>
<keyword evidence="1" id="KW-0812">Transmembrane</keyword>
<keyword evidence="3" id="KW-1185">Reference proteome</keyword>
<sequence>MRNPNLPEMAVARLLLFIVVTAVVAVILHSLVDIVHSTKDYGTGAVAETQSEPFQLVTTVCRSRI</sequence>
<organism evidence="2 3">
    <name type="scientific">Xylanibacter brevis</name>
    <dbReference type="NCBI Taxonomy" id="83231"/>
    <lineage>
        <taxon>Bacteria</taxon>
        <taxon>Pseudomonadati</taxon>
        <taxon>Bacteroidota</taxon>
        <taxon>Bacteroidia</taxon>
        <taxon>Bacteroidales</taxon>
        <taxon>Prevotellaceae</taxon>
        <taxon>Xylanibacter</taxon>
    </lineage>
</organism>
<name>A0ABS9CD21_9BACT</name>
<evidence type="ECO:0000256" key="1">
    <source>
        <dbReference type="SAM" id="Phobius"/>
    </source>
</evidence>
<keyword evidence="1" id="KW-1133">Transmembrane helix</keyword>
<keyword evidence="1" id="KW-0472">Membrane</keyword>
<dbReference type="Proteomes" id="UP001200470">
    <property type="component" value="Unassembled WGS sequence"/>
</dbReference>